<dbReference type="InterPro" id="IPR029026">
    <property type="entry name" value="tRNA_m1G_MTases_N"/>
</dbReference>
<keyword evidence="2 5" id="KW-0808">Transferase</keyword>
<organism evidence="5">
    <name type="scientific">hydrothermal vent metagenome</name>
    <dbReference type="NCBI Taxonomy" id="652676"/>
    <lineage>
        <taxon>unclassified sequences</taxon>
        <taxon>metagenomes</taxon>
        <taxon>ecological metagenomes</taxon>
    </lineage>
</organism>
<evidence type="ECO:0000256" key="3">
    <source>
        <dbReference type="SAM" id="Phobius"/>
    </source>
</evidence>
<keyword evidence="3" id="KW-0812">Transmembrane</keyword>
<keyword evidence="1 5" id="KW-0489">Methyltransferase</keyword>
<dbReference type="GO" id="GO:0006396">
    <property type="term" value="P:RNA processing"/>
    <property type="evidence" value="ECO:0007669"/>
    <property type="project" value="InterPro"/>
</dbReference>
<evidence type="ECO:0000259" key="4">
    <source>
        <dbReference type="Pfam" id="PF00588"/>
    </source>
</evidence>
<dbReference type="EMBL" id="UOET01000137">
    <property type="protein sequence ID" value="VAW27615.1"/>
    <property type="molecule type" value="Genomic_DNA"/>
</dbReference>
<dbReference type="AlphaFoldDB" id="A0A3B0U9I0"/>
<dbReference type="PANTHER" id="PTHR46429">
    <property type="entry name" value="23S RRNA (GUANOSINE-2'-O-)-METHYLTRANSFERASE RLMB"/>
    <property type="match status" value="1"/>
</dbReference>
<dbReference type="Pfam" id="PF00588">
    <property type="entry name" value="SpoU_methylase"/>
    <property type="match status" value="1"/>
</dbReference>
<keyword evidence="3" id="KW-1133">Transmembrane helix</keyword>
<proteinExistence type="predicted"/>
<dbReference type="GO" id="GO:0005829">
    <property type="term" value="C:cytosol"/>
    <property type="evidence" value="ECO:0007669"/>
    <property type="project" value="TreeGrafter"/>
</dbReference>
<dbReference type="Gene3D" id="3.40.1280.10">
    <property type="match status" value="1"/>
</dbReference>
<dbReference type="GO" id="GO:0003723">
    <property type="term" value="F:RNA binding"/>
    <property type="evidence" value="ECO:0007669"/>
    <property type="project" value="InterPro"/>
</dbReference>
<sequence length="68" mass="7409">EKVYFAEELTGPLALIMGSEGEGISGEYLKLADVKVRIPMLGTIASLNVSVATAVLLYEVVRQRELQK</sequence>
<dbReference type="GO" id="GO:0008173">
    <property type="term" value="F:RNA methyltransferase activity"/>
    <property type="evidence" value="ECO:0007669"/>
    <property type="project" value="InterPro"/>
</dbReference>
<evidence type="ECO:0000256" key="1">
    <source>
        <dbReference type="ARBA" id="ARBA00022603"/>
    </source>
</evidence>
<dbReference type="EC" id="2.1.1.185" evidence="5"/>
<protein>
    <submittedName>
        <fullName evidence="5">23S rRNA (Guanosine(2251)-2'-O)-methyltransferase</fullName>
        <ecNumber evidence="5">2.1.1.185</ecNumber>
    </submittedName>
</protein>
<feature type="transmembrane region" description="Helical" evidence="3">
    <location>
        <begin position="38"/>
        <end position="58"/>
    </location>
</feature>
<name>A0A3B0U9I0_9ZZZZ</name>
<feature type="non-terminal residue" evidence="5">
    <location>
        <position position="1"/>
    </location>
</feature>
<dbReference type="GO" id="GO:0032259">
    <property type="term" value="P:methylation"/>
    <property type="evidence" value="ECO:0007669"/>
    <property type="project" value="UniProtKB-KW"/>
</dbReference>
<keyword evidence="3" id="KW-0472">Membrane</keyword>
<dbReference type="PANTHER" id="PTHR46429:SF1">
    <property type="entry name" value="23S RRNA (GUANOSINE-2'-O-)-METHYLTRANSFERASE RLMB"/>
    <property type="match status" value="1"/>
</dbReference>
<dbReference type="InterPro" id="IPR004441">
    <property type="entry name" value="rRNA_MeTrfase_TrmH"/>
</dbReference>
<reference evidence="5" key="1">
    <citation type="submission" date="2018-06" db="EMBL/GenBank/DDBJ databases">
        <authorList>
            <person name="Zhirakovskaya E."/>
        </authorList>
    </citation>
    <scope>NUCLEOTIDE SEQUENCE</scope>
</reference>
<evidence type="ECO:0000313" key="5">
    <source>
        <dbReference type="EMBL" id="VAW27615.1"/>
    </source>
</evidence>
<evidence type="ECO:0000256" key="2">
    <source>
        <dbReference type="ARBA" id="ARBA00022679"/>
    </source>
</evidence>
<accession>A0A3B0U9I0</accession>
<gene>
    <name evidence="5" type="ORF">MNBD_BACTEROID07-2126</name>
</gene>
<feature type="domain" description="tRNA/rRNA methyltransferase SpoU type" evidence="4">
    <location>
        <begin position="7"/>
        <end position="58"/>
    </location>
</feature>
<dbReference type="SUPFAM" id="SSF75217">
    <property type="entry name" value="alpha/beta knot"/>
    <property type="match status" value="1"/>
</dbReference>
<dbReference type="InterPro" id="IPR029028">
    <property type="entry name" value="Alpha/beta_knot_MTases"/>
</dbReference>
<dbReference type="InterPro" id="IPR001537">
    <property type="entry name" value="SpoU_MeTrfase"/>
</dbReference>